<comment type="caution">
    <text evidence="1">The sequence shown here is derived from an EMBL/GenBank/DDBJ whole genome shotgun (WGS) entry which is preliminary data.</text>
</comment>
<dbReference type="PANTHER" id="PTHR28523:SF1">
    <property type="entry name" value="CYTOCHROME C OXIDASE ASSEMBLY FACTOR 1"/>
    <property type="match status" value="1"/>
</dbReference>
<dbReference type="PANTHER" id="PTHR28523">
    <property type="entry name" value="CYTOCHROME C OXIDASE ASSEMBLY FACTOR 1"/>
    <property type="match status" value="1"/>
</dbReference>
<evidence type="ECO:0000313" key="2">
    <source>
        <dbReference type="Proteomes" id="UP001378960"/>
    </source>
</evidence>
<dbReference type="InterPro" id="IPR042432">
    <property type="entry name" value="Coa1_fungi"/>
</dbReference>
<sequence>MNRLILRPFTRVSPLMKIQQIPSFRTFSITSNKLAISRKHNYETEATITVDPKTGEKTFKKPMTINTELPDDPRPKERLQSILTFLVFAAGMTAACLGIFNYEKVSSPIMNATMYFLRRSSHARELLGNKITYDGMFPWISGEVNTMKGIVDCQTQICGDKDSALMILKAEKNHEDKFIIIQWLLIGSNGDVVDLTNDASVDLSF</sequence>
<organism evidence="1 2">
    <name type="scientific">Pichia kluyveri</name>
    <name type="common">Yeast</name>
    <dbReference type="NCBI Taxonomy" id="36015"/>
    <lineage>
        <taxon>Eukaryota</taxon>
        <taxon>Fungi</taxon>
        <taxon>Dikarya</taxon>
        <taxon>Ascomycota</taxon>
        <taxon>Saccharomycotina</taxon>
        <taxon>Pichiomycetes</taxon>
        <taxon>Pichiales</taxon>
        <taxon>Pichiaceae</taxon>
        <taxon>Pichia</taxon>
    </lineage>
</organism>
<evidence type="ECO:0000313" key="1">
    <source>
        <dbReference type="EMBL" id="GMM47018.1"/>
    </source>
</evidence>
<dbReference type="Pfam" id="PF08695">
    <property type="entry name" value="Coa1"/>
    <property type="match status" value="1"/>
</dbReference>
<dbReference type="GO" id="GO:0033617">
    <property type="term" value="P:mitochondrial respiratory chain complex IV assembly"/>
    <property type="evidence" value="ECO:0007669"/>
    <property type="project" value="InterPro"/>
</dbReference>
<dbReference type="GO" id="GO:0005743">
    <property type="term" value="C:mitochondrial inner membrane"/>
    <property type="evidence" value="ECO:0007669"/>
    <property type="project" value="TreeGrafter"/>
</dbReference>
<protein>
    <submittedName>
        <fullName evidence="1">Coa1 protein</fullName>
    </submittedName>
</protein>
<reference evidence="1 2" key="1">
    <citation type="journal article" date="2023" name="Elife">
        <title>Identification of key yeast species and microbe-microbe interactions impacting larval growth of Drosophila in the wild.</title>
        <authorList>
            <person name="Mure A."/>
            <person name="Sugiura Y."/>
            <person name="Maeda R."/>
            <person name="Honda K."/>
            <person name="Sakurai N."/>
            <person name="Takahashi Y."/>
            <person name="Watada M."/>
            <person name="Katoh T."/>
            <person name="Gotoh A."/>
            <person name="Gotoh Y."/>
            <person name="Taniguchi I."/>
            <person name="Nakamura K."/>
            <person name="Hayashi T."/>
            <person name="Katayama T."/>
            <person name="Uemura T."/>
            <person name="Hattori Y."/>
        </authorList>
    </citation>
    <scope>NUCLEOTIDE SEQUENCE [LARGE SCALE GENOMIC DNA]</scope>
    <source>
        <strain evidence="1 2">PK-24</strain>
    </source>
</reference>
<proteinExistence type="predicted"/>
<accession>A0AAV5R731</accession>
<dbReference type="Proteomes" id="UP001378960">
    <property type="component" value="Unassembled WGS sequence"/>
</dbReference>
<gene>
    <name evidence="1" type="ORF">DAPK24_035930</name>
</gene>
<name>A0AAV5R731_PICKL</name>
<dbReference type="InterPro" id="IPR014807">
    <property type="entry name" value="Coa1"/>
</dbReference>
<dbReference type="EMBL" id="BTGB01000005">
    <property type="protein sequence ID" value="GMM47018.1"/>
    <property type="molecule type" value="Genomic_DNA"/>
</dbReference>
<dbReference type="AlphaFoldDB" id="A0AAV5R731"/>
<keyword evidence="2" id="KW-1185">Reference proteome</keyword>